<evidence type="ECO:0000313" key="1">
    <source>
        <dbReference type="EMBL" id="KAF2785624.1"/>
    </source>
</evidence>
<dbReference type="AlphaFoldDB" id="A0A6A6WNZ9"/>
<dbReference type="EMBL" id="MU002792">
    <property type="protein sequence ID" value="KAF2785624.1"/>
    <property type="molecule type" value="Genomic_DNA"/>
</dbReference>
<accession>A0A6A6WNZ9</accession>
<proteinExistence type="predicted"/>
<protein>
    <submittedName>
        <fullName evidence="1">Uncharacterized protein</fullName>
    </submittedName>
</protein>
<name>A0A6A6WNZ9_9PLEO</name>
<keyword evidence="2" id="KW-1185">Reference proteome</keyword>
<evidence type="ECO:0000313" key="2">
    <source>
        <dbReference type="Proteomes" id="UP000799757"/>
    </source>
</evidence>
<organism evidence="1 2">
    <name type="scientific">Melanomma pulvis-pyrius CBS 109.77</name>
    <dbReference type="NCBI Taxonomy" id="1314802"/>
    <lineage>
        <taxon>Eukaryota</taxon>
        <taxon>Fungi</taxon>
        <taxon>Dikarya</taxon>
        <taxon>Ascomycota</taxon>
        <taxon>Pezizomycotina</taxon>
        <taxon>Dothideomycetes</taxon>
        <taxon>Pleosporomycetidae</taxon>
        <taxon>Pleosporales</taxon>
        <taxon>Melanommataceae</taxon>
        <taxon>Melanomma</taxon>
    </lineage>
</organism>
<dbReference type="Proteomes" id="UP000799757">
    <property type="component" value="Unassembled WGS sequence"/>
</dbReference>
<reference evidence="1" key="1">
    <citation type="journal article" date="2020" name="Stud. Mycol.">
        <title>101 Dothideomycetes genomes: a test case for predicting lifestyles and emergence of pathogens.</title>
        <authorList>
            <person name="Haridas S."/>
            <person name="Albert R."/>
            <person name="Binder M."/>
            <person name="Bloem J."/>
            <person name="Labutti K."/>
            <person name="Salamov A."/>
            <person name="Andreopoulos B."/>
            <person name="Baker S."/>
            <person name="Barry K."/>
            <person name="Bills G."/>
            <person name="Bluhm B."/>
            <person name="Cannon C."/>
            <person name="Castanera R."/>
            <person name="Culley D."/>
            <person name="Daum C."/>
            <person name="Ezra D."/>
            <person name="Gonzalez J."/>
            <person name="Henrissat B."/>
            <person name="Kuo A."/>
            <person name="Liang C."/>
            <person name="Lipzen A."/>
            <person name="Lutzoni F."/>
            <person name="Magnuson J."/>
            <person name="Mondo S."/>
            <person name="Nolan M."/>
            <person name="Ohm R."/>
            <person name="Pangilinan J."/>
            <person name="Park H.-J."/>
            <person name="Ramirez L."/>
            <person name="Alfaro M."/>
            <person name="Sun H."/>
            <person name="Tritt A."/>
            <person name="Yoshinaga Y."/>
            <person name="Zwiers L.-H."/>
            <person name="Turgeon B."/>
            <person name="Goodwin S."/>
            <person name="Spatafora J."/>
            <person name="Crous P."/>
            <person name="Grigoriev I."/>
        </authorList>
    </citation>
    <scope>NUCLEOTIDE SEQUENCE</scope>
    <source>
        <strain evidence="1">CBS 109.77</strain>
    </source>
</reference>
<sequence>MCPVFYLPTYLRTNEYPQFRFRSHTATIVFLPLPPIQKIASIAATFATSGMSRPRLHIAHGEMGL</sequence>
<gene>
    <name evidence="1" type="ORF">K505DRAFT_330900</name>
</gene>